<dbReference type="EMBL" id="MU853312">
    <property type="protein sequence ID" value="KAK4117935.1"/>
    <property type="molecule type" value="Genomic_DNA"/>
</dbReference>
<dbReference type="GO" id="GO:0009378">
    <property type="term" value="F:four-way junction helicase activity"/>
    <property type="evidence" value="ECO:0007669"/>
    <property type="project" value="TreeGrafter"/>
</dbReference>
<keyword evidence="5" id="KW-1185">Reference proteome</keyword>
<sequence>TGGGKSMLFMLPTACAAAAGGGLTIIVVPLASLRSDTKERCDAMGIECVEWSGLRPHKWASIILVTPEAAVPDSFRDFINRQRAIGQLDRAVVDQCHVVLDLGAGGGCRSRISGLGGLVKAETQLEYLTATLPPADEAEFGRLVGCRGRTPGLAQARAQPRGSGAGRRGPTNVRYEVQWYDGRAEEEEDVVAALVEERQEEARGRQIVIYCGTVRQPEQYAKRLGGSCYHRGVGSDEAKRAVVRQLREG</sequence>
<reference evidence="4" key="2">
    <citation type="submission" date="2023-05" db="EMBL/GenBank/DDBJ databases">
        <authorList>
            <consortium name="Lawrence Berkeley National Laboratory"/>
            <person name="Steindorff A."/>
            <person name="Hensen N."/>
            <person name="Bonometti L."/>
            <person name="Westerberg I."/>
            <person name="Brannstrom I.O."/>
            <person name="Guillou S."/>
            <person name="Cros-Aarteil S."/>
            <person name="Calhoun S."/>
            <person name="Haridas S."/>
            <person name="Kuo A."/>
            <person name="Mondo S."/>
            <person name="Pangilinan J."/>
            <person name="Riley R."/>
            <person name="Labutti K."/>
            <person name="Andreopoulos B."/>
            <person name="Lipzen A."/>
            <person name="Chen C."/>
            <person name="Yanf M."/>
            <person name="Daum C."/>
            <person name="Ng V."/>
            <person name="Clum A."/>
            <person name="Ohm R."/>
            <person name="Martin F."/>
            <person name="Silar P."/>
            <person name="Natvig D."/>
            <person name="Lalanne C."/>
            <person name="Gautier V."/>
            <person name="Ament-Velasquez S.L."/>
            <person name="Kruys A."/>
            <person name="Hutchinson M.I."/>
            <person name="Powell A.J."/>
            <person name="Barry K."/>
            <person name="Miller A.N."/>
            <person name="Grigoriev I.V."/>
            <person name="Debuchy R."/>
            <person name="Gladieux P."/>
            <person name="Thoren M.H."/>
            <person name="Johannesson H."/>
        </authorList>
    </citation>
    <scope>NUCLEOTIDE SEQUENCE</scope>
    <source>
        <strain evidence="4">CBS 731.68</strain>
    </source>
</reference>
<dbReference type="GO" id="GO:0005524">
    <property type="term" value="F:ATP binding"/>
    <property type="evidence" value="ECO:0007669"/>
    <property type="project" value="InterPro"/>
</dbReference>
<reference evidence="4" key="1">
    <citation type="journal article" date="2023" name="Mol. Phylogenet. Evol.">
        <title>Genome-scale phylogeny and comparative genomics of the fungal order Sordariales.</title>
        <authorList>
            <person name="Hensen N."/>
            <person name="Bonometti L."/>
            <person name="Westerberg I."/>
            <person name="Brannstrom I.O."/>
            <person name="Guillou S."/>
            <person name="Cros-Aarteil S."/>
            <person name="Calhoun S."/>
            <person name="Haridas S."/>
            <person name="Kuo A."/>
            <person name="Mondo S."/>
            <person name="Pangilinan J."/>
            <person name="Riley R."/>
            <person name="LaButti K."/>
            <person name="Andreopoulos B."/>
            <person name="Lipzen A."/>
            <person name="Chen C."/>
            <person name="Yan M."/>
            <person name="Daum C."/>
            <person name="Ng V."/>
            <person name="Clum A."/>
            <person name="Steindorff A."/>
            <person name="Ohm R.A."/>
            <person name="Martin F."/>
            <person name="Silar P."/>
            <person name="Natvig D.O."/>
            <person name="Lalanne C."/>
            <person name="Gautier V."/>
            <person name="Ament-Velasquez S.L."/>
            <person name="Kruys A."/>
            <person name="Hutchinson M.I."/>
            <person name="Powell A.J."/>
            <person name="Barry K."/>
            <person name="Miller A.N."/>
            <person name="Grigoriev I.V."/>
            <person name="Debuchy R."/>
            <person name="Gladieux P."/>
            <person name="Hiltunen Thoren M."/>
            <person name="Johannesson H."/>
        </authorList>
    </citation>
    <scope>NUCLEOTIDE SEQUENCE</scope>
    <source>
        <strain evidence="4">CBS 731.68</strain>
    </source>
</reference>
<dbReference type="PROSITE" id="PS51192">
    <property type="entry name" value="HELICASE_ATP_BIND_1"/>
    <property type="match status" value="1"/>
</dbReference>
<dbReference type="InterPro" id="IPR027417">
    <property type="entry name" value="P-loop_NTPase"/>
</dbReference>
<evidence type="ECO:0000313" key="5">
    <source>
        <dbReference type="Proteomes" id="UP001302602"/>
    </source>
</evidence>
<dbReference type="SUPFAM" id="SSF52540">
    <property type="entry name" value="P-loop containing nucleoside triphosphate hydrolases"/>
    <property type="match status" value="1"/>
</dbReference>
<feature type="transmembrane region" description="Helical" evidence="2">
    <location>
        <begin position="6"/>
        <end position="30"/>
    </location>
</feature>
<comment type="caution">
    <text evidence="4">The sequence shown here is derived from an EMBL/GenBank/DDBJ whole genome shotgun (WGS) entry which is preliminary data.</text>
</comment>
<dbReference type="GeneID" id="87826532"/>
<dbReference type="GO" id="GO:0043138">
    <property type="term" value="F:3'-5' DNA helicase activity"/>
    <property type="evidence" value="ECO:0007669"/>
    <property type="project" value="TreeGrafter"/>
</dbReference>
<proteinExistence type="inferred from homology"/>
<evidence type="ECO:0000256" key="1">
    <source>
        <dbReference type="ARBA" id="ARBA00005446"/>
    </source>
</evidence>
<evidence type="ECO:0000256" key="2">
    <source>
        <dbReference type="SAM" id="Phobius"/>
    </source>
</evidence>
<keyword evidence="2" id="KW-1133">Transmembrane helix</keyword>
<dbReference type="InterPro" id="IPR011545">
    <property type="entry name" value="DEAD/DEAH_box_helicase_dom"/>
</dbReference>
<accession>A0AAN6YXN7</accession>
<keyword evidence="2" id="KW-0812">Transmembrane</keyword>
<feature type="non-terminal residue" evidence="4">
    <location>
        <position position="1"/>
    </location>
</feature>
<dbReference type="GO" id="GO:0005694">
    <property type="term" value="C:chromosome"/>
    <property type="evidence" value="ECO:0007669"/>
    <property type="project" value="TreeGrafter"/>
</dbReference>
<evidence type="ECO:0000313" key="4">
    <source>
        <dbReference type="EMBL" id="KAK4117935.1"/>
    </source>
</evidence>
<dbReference type="Gene3D" id="3.40.50.300">
    <property type="entry name" value="P-loop containing nucleotide triphosphate hydrolases"/>
    <property type="match status" value="1"/>
</dbReference>
<organism evidence="4 5">
    <name type="scientific">Parathielavia appendiculata</name>
    <dbReference type="NCBI Taxonomy" id="2587402"/>
    <lineage>
        <taxon>Eukaryota</taxon>
        <taxon>Fungi</taxon>
        <taxon>Dikarya</taxon>
        <taxon>Ascomycota</taxon>
        <taxon>Pezizomycotina</taxon>
        <taxon>Sordariomycetes</taxon>
        <taxon>Sordariomycetidae</taxon>
        <taxon>Sordariales</taxon>
        <taxon>Chaetomiaceae</taxon>
        <taxon>Parathielavia</taxon>
    </lineage>
</organism>
<comment type="similarity">
    <text evidence="1">Belongs to the helicase family. RecQ subfamily.</text>
</comment>
<dbReference type="GO" id="GO:0003676">
    <property type="term" value="F:nucleic acid binding"/>
    <property type="evidence" value="ECO:0007669"/>
    <property type="project" value="InterPro"/>
</dbReference>
<dbReference type="GO" id="GO:0005737">
    <property type="term" value="C:cytoplasm"/>
    <property type="evidence" value="ECO:0007669"/>
    <property type="project" value="TreeGrafter"/>
</dbReference>
<dbReference type="PANTHER" id="PTHR13710">
    <property type="entry name" value="DNA HELICASE RECQ FAMILY MEMBER"/>
    <property type="match status" value="1"/>
</dbReference>
<dbReference type="PANTHER" id="PTHR13710:SF154">
    <property type="entry name" value="RECQ HELICASE, PUTATIVE (AFU_ORTHOLOGUE AFUA_6G14720)-RELATED"/>
    <property type="match status" value="1"/>
</dbReference>
<keyword evidence="2" id="KW-0472">Membrane</keyword>
<feature type="domain" description="Helicase ATP-binding" evidence="3">
    <location>
        <begin position="1"/>
        <end position="150"/>
    </location>
</feature>
<dbReference type="Proteomes" id="UP001302602">
    <property type="component" value="Unassembled WGS sequence"/>
</dbReference>
<evidence type="ECO:0000259" key="3">
    <source>
        <dbReference type="PROSITE" id="PS51192"/>
    </source>
</evidence>
<protein>
    <recommendedName>
        <fullName evidence="3">Helicase ATP-binding domain-containing protein</fullName>
    </recommendedName>
</protein>
<dbReference type="RefSeq" id="XP_062641708.1">
    <property type="nucleotide sequence ID" value="XM_062789762.1"/>
</dbReference>
<name>A0AAN6YXN7_9PEZI</name>
<dbReference type="AlphaFoldDB" id="A0AAN6YXN7"/>
<dbReference type="InterPro" id="IPR014001">
    <property type="entry name" value="Helicase_ATP-bd"/>
</dbReference>
<gene>
    <name evidence="4" type="ORF">N657DRAFT_584542</name>
</gene>
<dbReference type="GO" id="GO:0000724">
    <property type="term" value="P:double-strand break repair via homologous recombination"/>
    <property type="evidence" value="ECO:0007669"/>
    <property type="project" value="TreeGrafter"/>
</dbReference>
<dbReference type="Pfam" id="PF00270">
    <property type="entry name" value="DEAD"/>
    <property type="match status" value="1"/>
</dbReference>